<comment type="caution">
    <text evidence="2">The sequence shown here is derived from an EMBL/GenBank/DDBJ whole genome shotgun (WGS) entry which is preliminary data.</text>
</comment>
<proteinExistence type="predicted"/>
<dbReference type="RefSeq" id="WP_069479949.1">
    <property type="nucleotide sequence ID" value="NZ_KV766182.1"/>
</dbReference>
<name>A0A1E4R2J3_9BACI</name>
<dbReference type="EMBL" id="MECQ01000001">
    <property type="protein sequence ID" value="ODV54690.1"/>
    <property type="molecule type" value="Genomic_DNA"/>
</dbReference>
<sequence length="89" mass="9630">MIPYQAVIQQLEKQLSSAKNAGNDQQIREALSAIRALCDVVLDSPSNTPSITPPSKHLPQMLVSEMKPSSLSTSKIEEDGANGDSIFDF</sequence>
<gene>
    <name evidence="2" type="ORF">BG258_01720</name>
</gene>
<evidence type="ECO:0000313" key="3">
    <source>
        <dbReference type="Proteomes" id="UP000094784"/>
    </source>
</evidence>
<dbReference type="InterPro" id="IPR035218">
    <property type="entry name" value="DUF5327"/>
</dbReference>
<evidence type="ECO:0000313" key="2">
    <source>
        <dbReference type="EMBL" id="ODV54690.1"/>
    </source>
</evidence>
<dbReference type="AlphaFoldDB" id="A0A1E4R2J3"/>
<reference evidence="2 3" key="1">
    <citation type="submission" date="2016-09" db="EMBL/GenBank/DDBJ databases">
        <title>Draft genome sequence of the soil isolate, Lysinibacillus fusiformis M5, a potential hypoxanthine producer.</title>
        <authorList>
            <person name="Gallegos-Monterrosa R."/>
            <person name="Maroti G."/>
            <person name="Balint B."/>
            <person name="Kovacs A.T."/>
        </authorList>
    </citation>
    <scope>NUCLEOTIDE SEQUENCE [LARGE SCALE GENOMIC DNA]</scope>
    <source>
        <strain evidence="2 3">M5</strain>
    </source>
</reference>
<dbReference type="Proteomes" id="UP000094784">
    <property type="component" value="Unassembled WGS sequence"/>
</dbReference>
<evidence type="ECO:0000256" key="1">
    <source>
        <dbReference type="SAM" id="MobiDB-lite"/>
    </source>
</evidence>
<feature type="region of interest" description="Disordered" evidence="1">
    <location>
        <begin position="66"/>
        <end position="89"/>
    </location>
</feature>
<dbReference type="Pfam" id="PF17261">
    <property type="entry name" value="DUF5327"/>
    <property type="match status" value="1"/>
</dbReference>
<dbReference type="OrthoDB" id="2361717at2"/>
<organism evidence="2 3">
    <name type="scientific">Lysinibacillus fusiformis</name>
    <dbReference type="NCBI Taxonomy" id="28031"/>
    <lineage>
        <taxon>Bacteria</taxon>
        <taxon>Bacillati</taxon>
        <taxon>Bacillota</taxon>
        <taxon>Bacilli</taxon>
        <taxon>Bacillales</taxon>
        <taxon>Bacillaceae</taxon>
        <taxon>Lysinibacillus</taxon>
    </lineage>
</organism>
<accession>A0A1E4R2J3</accession>
<protein>
    <submittedName>
        <fullName evidence="2">Uracil-DNA glycosylase</fullName>
    </submittedName>
</protein>